<dbReference type="GO" id="GO:0006310">
    <property type="term" value="P:DNA recombination"/>
    <property type="evidence" value="ECO:0007669"/>
    <property type="project" value="InterPro"/>
</dbReference>
<dbReference type="InterPro" id="IPR040498">
    <property type="entry name" value="PriA_CRR"/>
</dbReference>
<feature type="binding site" evidence="12">
    <location>
        <position position="415"/>
    </location>
    <ligand>
        <name>Zn(2+)</name>
        <dbReference type="ChEBI" id="CHEBI:29105"/>
        <label>1</label>
    </ligand>
</feature>
<comment type="similarity">
    <text evidence="12">Belongs to the helicase family. PriA subfamily.</text>
</comment>
<dbReference type="EMBL" id="WNCL01000019">
    <property type="protein sequence ID" value="MTU43483.1"/>
    <property type="molecule type" value="Genomic_DNA"/>
</dbReference>
<gene>
    <name evidence="12 13" type="primary">priA</name>
    <name evidence="13" type="ORF">GMD42_07570</name>
</gene>
<dbReference type="PROSITE" id="PS51194">
    <property type="entry name" value="HELICASE_CTER"/>
    <property type="match status" value="1"/>
</dbReference>
<evidence type="ECO:0000313" key="13">
    <source>
        <dbReference type="EMBL" id="MTU43483.1"/>
    </source>
</evidence>
<feature type="binding site" evidence="12">
    <location>
        <position position="384"/>
    </location>
    <ligand>
        <name>Zn(2+)</name>
        <dbReference type="ChEBI" id="CHEBI:29105"/>
        <label>2</label>
    </ligand>
</feature>
<dbReference type="Pfam" id="PF18319">
    <property type="entry name" value="Zn_ribbon_PriA"/>
    <property type="match status" value="1"/>
</dbReference>
<dbReference type="Pfam" id="PF18074">
    <property type="entry name" value="PriA_C"/>
    <property type="match status" value="1"/>
</dbReference>
<evidence type="ECO:0000256" key="12">
    <source>
        <dbReference type="HAMAP-Rule" id="MF_00983"/>
    </source>
</evidence>
<dbReference type="SMART" id="SM00490">
    <property type="entry name" value="HELICc"/>
    <property type="match status" value="1"/>
</dbReference>
<keyword evidence="4 12" id="KW-0547">Nucleotide-binding</keyword>
<keyword evidence="10 12" id="KW-0413">Isomerase</keyword>
<dbReference type="Gene3D" id="3.40.1440.60">
    <property type="entry name" value="PriA, 3(prime) DNA-binding domain"/>
    <property type="match status" value="1"/>
</dbReference>
<dbReference type="GO" id="GO:1990077">
    <property type="term" value="C:primosome complex"/>
    <property type="evidence" value="ECO:0007669"/>
    <property type="project" value="UniProtKB-UniRule"/>
</dbReference>
<comment type="catalytic activity">
    <reaction evidence="12">
        <text>Couples ATP hydrolysis with the unwinding of duplex DNA by translocating in the 3'-5' direction.</text>
        <dbReference type="EC" id="5.6.2.4"/>
    </reaction>
</comment>
<dbReference type="Pfam" id="PF00270">
    <property type="entry name" value="DEAD"/>
    <property type="match status" value="1"/>
</dbReference>
<dbReference type="PANTHER" id="PTHR30580">
    <property type="entry name" value="PRIMOSOMAL PROTEIN N"/>
    <property type="match status" value="1"/>
</dbReference>
<dbReference type="GO" id="GO:0006302">
    <property type="term" value="P:double-strand break repair"/>
    <property type="evidence" value="ECO:0007669"/>
    <property type="project" value="InterPro"/>
</dbReference>
<organism evidence="13 14">
    <name type="scientific">Parasutterella excrementihominis</name>
    <dbReference type="NCBI Taxonomy" id="487175"/>
    <lineage>
        <taxon>Bacteria</taxon>
        <taxon>Pseudomonadati</taxon>
        <taxon>Pseudomonadota</taxon>
        <taxon>Betaproteobacteria</taxon>
        <taxon>Burkholderiales</taxon>
        <taxon>Sutterellaceae</taxon>
        <taxon>Parasutterella</taxon>
    </lineage>
</organism>
<dbReference type="GO" id="GO:0003677">
    <property type="term" value="F:DNA binding"/>
    <property type="evidence" value="ECO:0007669"/>
    <property type="project" value="UniProtKB-UniRule"/>
</dbReference>
<dbReference type="InterPro" id="IPR005259">
    <property type="entry name" value="PriA"/>
</dbReference>
<evidence type="ECO:0000256" key="7">
    <source>
        <dbReference type="ARBA" id="ARBA00022833"/>
    </source>
</evidence>
<comment type="caution">
    <text evidence="13">The sequence shown here is derived from an EMBL/GenBank/DDBJ whole genome shotgun (WGS) entry which is preliminary data.</text>
</comment>
<dbReference type="GeneID" id="43350008"/>
<dbReference type="Pfam" id="PF17764">
    <property type="entry name" value="PriA_3primeBD"/>
    <property type="match status" value="1"/>
</dbReference>
<protein>
    <recommendedName>
        <fullName evidence="12">Replication restart protein PriA</fullName>
    </recommendedName>
    <alternativeName>
        <fullName evidence="12">ATP-dependent DNA helicase PriA</fullName>
        <ecNumber evidence="12">5.6.2.4</ecNumber>
    </alternativeName>
    <alternativeName>
        <fullName evidence="12">DNA 3'-5' helicase PriA</fullName>
    </alternativeName>
</protein>
<dbReference type="GO" id="GO:0016787">
    <property type="term" value="F:hydrolase activity"/>
    <property type="evidence" value="ECO:0007669"/>
    <property type="project" value="UniProtKB-KW"/>
</dbReference>
<evidence type="ECO:0000256" key="10">
    <source>
        <dbReference type="ARBA" id="ARBA00023235"/>
    </source>
</evidence>
<dbReference type="InterPro" id="IPR041222">
    <property type="entry name" value="PriA_3primeBD"/>
</dbReference>
<dbReference type="NCBIfam" id="TIGR00595">
    <property type="entry name" value="priA"/>
    <property type="match status" value="1"/>
</dbReference>
<keyword evidence="2 12" id="KW-0235">DNA replication</keyword>
<evidence type="ECO:0000256" key="5">
    <source>
        <dbReference type="ARBA" id="ARBA00022801"/>
    </source>
</evidence>
<dbReference type="GO" id="GO:0006270">
    <property type="term" value="P:DNA replication initiation"/>
    <property type="evidence" value="ECO:0007669"/>
    <property type="project" value="TreeGrafter"/>
</dbReference>
<feature type="binding site" evidence="12">
    <location>
        <position position="378"/>
    </location>
    <ligand>
        <name>Zn(2+)</name>
        <dbReference type="ChEBI" id="CHEBI:29105"/>
        <label>1</label>
    </ligand>
</feature>
<dbReference type="GO" id="GO:0005524">
    <property type="term" value="F:ATP binding"/>
    <property type="evidence" value="ECO:0007669"/>
    <property type="project" value="UniProtKB-UniRule"/>
</dbReference>
<dbReference type="GO" id="GO:0008270">
    <property type="term" value="F:zinc ion binding"/>
    <property type="evidence" value="ECO:0007669"/>
    <property type="project" value="UniProtKB-UniRule"/>
</dbReference>
<evidence type="ECO:0000256" key="2">
    <source>
        <dbReference type="ARBA" id="ARBA00022705"/>
    </source>
</evidence>
<keyword evidence="3 12" id="KW-0479">Metal-binding</keyword>
<evidence type="ECO:0000256" key="3">
    <source>
        <dbReference type="ARBA" id="ARBA00022723"/>
    </source>
</evidence>
<comment type="subunit">
    <text evidence="12">Component of the replication restart primosome.</text>
</comment>
<feature type="binding site" evidence="12">
    <location>
        <position position="387"/>
    </location>
    <ligand>
        <name>Zn(2+)</name>
        <dbReference type="ChEBI" id="CHEBI:29105"/>
        <label>2</label>
    </ligand>
</feature>
<keyword evidence="8 12" id="KW-0067">ATP-binding</keyword>
<dbReference type="FunFam" id="3.40.50.300:FF:000489">
    <property type="entry name" value="Primosome assembly protein PriA"/>
    <property type="match status" value="1"/>
</dbReference>
<accession>A0A6I3S898</accession>
<dbReference type="AlphaFoldDB" id="A0A6I3S898"/>
<keyword evidence="7 12" id="KW-0862">Zinc</keyword>
<comment type="catalytic activity">
    <reaction evidence="11 12">
        <text>ATP + H2O = ADP + phosphate + H(+)</text>
        <dbReference type="Rhea" id="RHEA:13065"/>
        <dbReference type="ChEBI" id="CHEBI:15377"/>
        <dbReference type="ChEBI" id="CHEBI:15378"/>
        <dbReference type="ChEBI" id="CHEBI:30616"/>
        <dbReference type="ChEBI" id="CHEBI:43474"/>
        <dbReference type="ChEBI" id="CHEBI:456216"/>
        <dbReference type="EC" id="5.6.2.4"/>
    </reaction>
</comment>
<dbReference type="Pfam" id="PF00271">
    <property type="entry name" value="Helicase_C"/>
    <property type="match status" value="1"/>
</dbReference>
<comment type="cofactor">
    <cofactor evidence="12">
        <name>Zn(2+)</name>
        <dbReference type="ChEBI" id="CHEBI:29105"/>
    </cofactor>
    <text evidence="12">Binds 2 zinc ions per subunit.</text>
</comment>
<feature type="binding site" evidence="12">
    <location>
        <position position="375"/>
    </location>
    <ligand>
        <name>Zn(2+)</name>
        <dbReference type="ChEBI" id="CHEBI:29105"/>
        <label>1</label>
    </ligand>
</feature>
<keyword evidence="5 12" id="KW-0378">Hydrolase</keyword>
<keyword evidence="6 12" id="KW-0347">Helicase</keyword>
<evidence type="ECO:0000256" key="8">
    <source>
        <dbReference type="ARBA" id="ARBA00022840"/>
    </source>
</evidence>
<evidence type="ECO:0000256" key="6">
    <source>
        <dbReference type="ARBA" id="ARBA00022806"/>
    </source>
</evidence>
<dbReference type="RefSeq" id="WP_008865153.1">
    <property type="nucleotide sequence ID" value="NZ_CAJUON010000005.1"/>
</dbReference>
<dbReference type="InterPro" id="IPR042115">
    <property type="entry name" value="PriA_3primeBD_sf"/>
</dbReference>
<dbReference type="GO" id="GO:0043138">
    <property type="term" value="F:3'-5' DNA helicase activity"/>
    <property type="evidence" value="ECO:0007669"/>
    <property type="project" value="UniProtKB-EC"/>
</dbReference>
<dbReference type="InterPro" id="IPR027417">
    <property type="entry name" value="P-loop_NTPase"/>
</dbReference>
<evidence type="ECO:0000313" key="14">
    <source>
        <dbReference type="Proteomes" id="UP000462362"/>
    </source>
</evidence>
<dbReference type="CDD" id="cd18804">
    <property type="entry name" value="SF2_C_priA"/>
    <property type="match status" value="1"/>
</dbReference>
<dbReference type="InterPro" id="IPR001650">
    <property type="entry name" value="Helicase_C-like"/>
</dbReference>
<dbReference type="HAMAP" id="MF_00983">
    <property type="entry name" value="PriA"/>
    <property type="match status" value="1"/>
</dbReference>
<reference evidence="13 14" key="1">
    <citation type="journal article" date="2019" name="Nat. Med.">
        <title>A library of human gut bacterial isolates paired with longitudinal multiomics data enables mechanistic microbiome research.</title>
        <authorList>
            <person name="Poyet M."/>
            <person name="Groussin M."/>
            <person name="Gibbons S.M."/>
            <person name="Avila-Pacheco J."/>
            <person name="Jiang X."/>
            <person name="Kearney S.M."/>
            <person name="Perrotta A.R."/>
            <person name="Berdy B."/>
            <person name="Zhao S."/>
            <person name="Lieberman T.D."/>
            <person name="Swanson P.K."/>
            <person name="Smith M."/>
            <person name="Roesemann S."/>
            <person name="Alexander J.E."/>
            <person name="Rich S.A."/>
            <person name="Livny J."/>
            <person name="Vlamakis H."/>
            <person name="Clish C."/>
            <person name="Bullock K."/>
            <person name="Deik A."/>
            <person name="Scott J."/>
            <person name="Pierce K.A."/>
            <person name="Xavier R.J."/>
            <person name="Alm E.J."/>
        </authorList>
    </citation>
    <scope>NUCLEOTIDE SEQUENCE [LARGE SCALE GENOMIC DNA]</scope>
    <source>
        <strain evidence="13 14">BIOML-A2</strain>
    </source>
</reference>
<dbReference type="PROSITE" id="PS51192">
    <property type="entry name" value="HELICASE_ATP_BIND_1"/>
    <property type="match status" value="1"/>
</dbReference>
<evidence type="ECO:0000256" key="1">
    <source>
        <dbReference type="ARBA" id="ARBA00022515"/>
    </source>
</evidence>
<dbReference type="GO" id="GO:0006269">
    <property type="term" value="P:DNA replication, synthesis of primer"/>
    <property type="evidence" value="ECO:0007669"/>
    <property type="project" value="UniProtKB-KW"/>
</dbReference>
<dbReference type="InterPro" id="IPR041236">
    <property type="entry name" value="PriA_C"/>
</dbReference>
<evidence type="ECO:0000256" key="11">
    <source>
        <dbReference type="ARBA" id="ARBA00048988"/>
    </source>
</evidence>
<feature type="binding site" evidence="12">
    <location>
        <position position="418"/>
    </location>
    <ligand>
        <name>Zn(2+)</name>
        <dbReference type="ChEBI" id="CHEBI:29105"/>
        <label>1</label>
    </ligand>
</feature>
<feature type="binding site" evidence="12">
    <location>
        <position position="405"/>
    </location>
    <ligand>
        <name>Zn(2+)</name>
        <dbReference type="ChEBI" id="CHEBI:29105"/>
        <label>2</label>
    </ligand>
</feature>
<dbReference type="PANTHER" id="PTHR30580:SF0">
    <property type="entry name" value="PRIMOSOMAL PROTEIN N"/>
    <property type="match status" value="1"/>
</dbReference>
<feature type="binding site" evidence="12">
    <location>
        <position position="402"/>
    </location>
    <ligand>
        <name>Zn(2+)</name>
        <dbReference type="ChEBI" id="CHEBI:29105"/>
        <label>2</label>
    </ligand>
</feature>
<dbReference type="InterPro" id="IPR011545">
    <property type="entry name" value="DEAD/DEAH_box_helicase_dom"/>
</dbReference>
<name>A0A6I3S898_9BURK</name>
<keyword evidence="9 12" id="KW-0238">DNA-binding</keyword>
<sequence length="667" mass="74638">MAKRIANVIVDSPIREPLDYLVPADIEIQVGQRCLVPLGTRKVVGIVVGFSEESRFSKLREVISRVDDIAPLSFGWLALTSFAARYYQSGWGQVAIPALPKFFRKLPGKLHERSLERLRKEKKRAVKEPSEKPHLNSEQSAIVEEFQMDGAFYPALIFGITGSGKTEVYLHLMEKVLLSDPAAQVLLMVPEINLTPQLVERVQSRFPQLEVVSWNSGMAEGQKASSWLACHEGRARILVGTRLSVFASFKSLKLILVDEEHDPSFKSQEGVRYNARDLALKRASIERIPIVLGSATPSLESYKNALEGKFKLFKLTQRANSNAHLPELSLVDIRKDKPVNGLSQETADAITETINSGRQVIVFLNRRGFAPVVECKNCGWQSTCPHCSTYAVFHKTTGRLTCHYCGWSTPLPKTCPKCGSYELLPIGRGTQRAEEELETRWPEARVSRLDQDSARQRGSASKVLDAVHNGDVDILIGTQIVAKGHDFKNVGLVVVLNTDPRLFSSDYRARERLFSVLMQVSGRAGRDKTEGKVLIQTRYTEDDIFKHLKSQDYEGFAAGELEARRASFMVPFSAQALLVAEGKEISSVLAFLQKLKALAEKIKGPSVRIFEPVPLTVQKVMDIERGQLLIEADNKVEMQKFLNRFQPEALSLKAKGSWYIDVDPLNY</sequence>
<dbReference type="EC" id="5.6.2.4" evidence="12"/>
<proteinExistence type="inferred from homology"/>
<dbReference type="InterPro" id="IPR014001">
    <property type="entry name" value="Helicase_ATP-bd"/>
</dbReference>
<evidence type="ECO:0000256" key="9">
    <source>
        <dbReference type="ARBA" id="ARBA00023125"/>
    </source>
</evidence>
<keyword evidence="1 12" id="KW-0639">Primosome</keyword>
<dbReference type="Gene3D" id="3.40.50.300">
    <property type="entry name" value="P-loop containing nucleotide triphosphate hydrolases"/>
    <property type="match status" value="2"/>
</dbReference>
<dbReference type="CDD" id="cd17929">
    <property type="entry name" value="DEXHc_priA"/>
    <property type="match status" value="1"/>
</dbReference>
<dbReference type="Proteomes" id="UP000462362">
    <property type="component" value="Unassembled WGS sequence"/>
</dbReference>
<dbReference type="SUPFAM" id="SSF52540">
    <property type="entry name" value="P-loop containing nucleoside triphosphate hydrolases"/>
    <property type="match status" value="1"/>
</dbReference>
<comment type="function">
    <text evidence="12">Initiates the restart of stalled replication forks, which reloads the replicative helicase on sites other than the origin of replication. Recognizes and binds to abandoned replication forks and remodels them to uncover a helicase loading site. Promotes assembly of the primosome at these replication forks.</text>
</comment>
<dbReference type="SMART" id="SM00487">
    <property type="entry name" value="DEXDc"/>
    <property type="match status" value="1"/>
</dbReference>
<evidence type="ECO:0000256" key="4">
    <source>
        <dbReference type="ARBA" id="ARBA00022741"/>
    </source>
</evidence>